<organism evidence="2 3">
    <name type="scientific">Sandaracinus amylolyticus</name>
    <dbReference type="NCBI Taxonomy" id="927083"/>
    <lineage>
        <taxon>Bacteria</taxon>
        <taxon>Pseudomonadati</taxon>
        <taxon>Myxococcota</taxon>
        <taxon>Polyangia</taxon>
        <taxon>Polyangiales</taxon>
        <taxon>Sandaracinaceae</taxon>
        <taxon>Sandaracinus</taxon>
    </lineage>
</organism>
<dbReference type="SUPFAM" id="SSF82866">
    <property type="entry name" value="Multidrug efflux transporter AcrB transmembrane domain"/>
    <property type="match status" value="2"/>
</dbReference>
<dbReference type="SUPFAM" id="SSF82714">
    <property type="entry name" value="Multidrug efflux transporter AcrB TolC docking domain, DN and DC subdomains"/>
    <property type="match status" value="2"/>
</dbReference>
<keyword evidence="3" id="KW-1185">Reference proteome</keyword>
<feature type="transmembrane region" description="Helical" evidence="1">
    <location>
        <begin position="898"/>
        <end position="922"/>
    </location>
</feature>
<feature type="transmembrane region" description="Helical" evidence="1">
    <location>
        <begin position="348"/>
        <end position="368"/>
    </location>
</feature>
<dbReference type="GO" id="GO:0005886">
    <property type="term" value="C:plasma membrane"/>
    <property type="evidence" value="ECO:0007669"/>
    <property type="project" value="TreeGrafter"/>
</dbReference>
<dbReference type="PANTHER" id="PTHR32063:SF0">
    <property type="entry name" value="SWARMING MOTILITY PROTEIN SWRC"/>
    <property type="match status" value="1"/>
</dbReference>
<feature type="transmembrane region" description="Helical" evidence="1">
    <location>
        <begin position="872"/>
        <end position="892"/>
    </location>
</feature>
<dbReference type="STRING" id="927083.DB32_005012"/>
<dbReference type="Gene3D" id="3.30.2090.10">
    <property type="entry name" value="Multidrug efflux transporter AcrB TolC docking domain, DN and DC subdomains"/>
    <property type="match status" value="2"/>
</dbReference>
<dbReference type="InterPro" id="IPR001036">
    <property type="entry name" value="Acrflvin-R"/>
</dbReference>
<dbReference type="SUPFAM" id="SSF82693">
    <property type="entry name" value="Multidrug efflux transporter AcrB pore domain, PN1, PN2, PC1 and PC2 subdomains"/>
    <property type="match status" value="3"/>
</dbReference>
<keyword evidence="1" id="KW-0472">Membrane</keyword>
<proteinExistence type="predicted"/>
<dbReference type="Proteomes" id="UP000034883">
    <property type="component" value="Chromosome"/>
</dbReference>
<dbReference type="PRINTS" id="PR00702">
    <property type="entry name" value="ACRIFLAVINRP"/>
</dbReference>
<dbReference type="Gene3D" id="1.20.1640.10">
    <property type="entry name" value="Multidrug efflux transporter AcrB transmembrane domain"/>
    <property type="match status" value="2"/>
</dbReference>
<dbReference type="PANTHER" id="PTHR32063">
    <property type="match status" value="1"/>
</dbReference>
<sequence length="1034" mass="110720">MTTAMVYLCLTGFGLFTLYNLPVNRLPDVEFPVVAIVTNYVGASPEDMETLVTAPIERAVASVENVERVRSISRPGTSIVIVSFTWGTDMDFAEVEVRKNIELFAGDFLPEEATRPLTFAFDPSLAPVVFMAVEGPMDAHRLREISSDEIQPFLARQPGVAAAEVIGGLDREIQVRLHPIWLQANGISPSQVVDALRAANAIVPAGGVDDGTQLLFIQPTSTFRSVAEIEDVIVGARGGRPVLLREVAEVVDTFEEQTRVVTADGHPAVLLAVRKQSDANTVQVSRAVRDALPALRAQLPEGVEVTPLFDEAESILRAIGNLGDSANEAFWLTAIVLLLFLRSWRASLINVIAVPASIFVAFVAMSALGVTLNLVSMAGLVLAIGMIVDNATVVLESTFQNIEKGIDPATAATMAVEEMTMPIVAATLTTVVVFLPILLVEGIAGELFRDMVLTICASMLASLVVAVTLVPLMSAKMLGTDHTTRFAKALTRATSWIDAMGPAYERGLVWCTRNPWKVVVMASVAFVASCCVVPFLGRDFLPHSDVADIRVEVTAAPGISLTEMRRRVEHVEQVIRDEVPELQVVTADFGTAQGVSAIFGATANTGTMRVRLPPRDQRARSQQEIERALTERFAEIPGLDIEIQTLAIGGGAGGDVEVKIFGDDLGDVRRFGEVLRDELSAVEGVRDARFSMGQGSPELQVEFDRERMRVLGLAPAQVAGAIAAYYQGVPATVFREGGDEHTIRVRAAREHREDLDALRYLPIPLATDATIPLGSVARVGDRLGTTDIERENQRRYATVFVAMGEADLGTLTTRIEERIAAVGVPSGIRTEIGGAAADLRDAFFKLALALAAALALVYMVMAAEFESLLEPLVIMATVPLAIIGVVLALAITGTSLQVTALVGVILLGGIVVANGIVLIDVLKRRRAEGVDLVEATLEAGRTRLRPILMTALTTIVGMVPPALGTGDGAEIWAPLGRAVVGGLTVSTLLTLFVVPVLYVLLAGWIDRRKARRAKPSEPAQVAVIEPAPTREAAE</sequence>
<feature type="transmembrane region" description="Helical" evidence="1">
    <location>
        <begin position="423"/>
        <end position="445"/>
    </location>
</feature>
<dbReference type="AlphaFoldDB" id="A0A0F6YL40"/>
<feature type="transmembrane region" description="Helical" evidence="1">
    <location>
        <begin position="842"/>
        <end position="860"/>
    </location>
</feature>
<feature type="transmembrane region" description="Helical" evidence="1">
    <location>
        <begin position="518"/>
        <end position="537"/>
    </location>
</feature>
<evidence type="ECO:0000256" key="1">
    <source>
        <dbReference type="SAM" id="Phobius"/>
    </source>
</evidence>
<accession>A0A0F6YL40</accession>
<keyword evidence="1" id="KW-1133">Transmembrane helix</keyword>
<evidence type="ECO:0000313" key="3">
    <source>
        <dbReference type="Proteomes" id="UP000034883"/>
    </source>
</evidence>
<keyword evidence="1" id="KW-0812">Transmembrane</keyword>
<protein>
    <submittedName>
        <fullName evidence="2">RND multidrug efflux transporter</fullName>
    </submittedName>
</protein>
<dbReference type="EMBL" id="CP011125">
    <property type="protein sequence ID" value="AKF07863.1"/>
    <property type="molecule type" value="Genomic_DNA"/>
</dbReference>
<dbReference type="Gene3D" id="3.30.70.1320">
    <property type="entry name" value="Multidrug efflux transporter AcrB pore domain like"/>
    <property type="match status" value="1"/>
</dbReference>
<dbReference type="Gene3D" id="3.30.70.1440">
    <property type="entry name" value="Multidrug efflux transporter AcrB pore domain"/>
    <property type="match status" value="1"/>
</dbReference>
<reference evidence="2 3" key="1">
    <citation type="submission" date="2015-03" db="EMBL/GenBank/DDBJ databases">
        <title>Genome assembly of Sandaracinus amylolyticus DSM 53668.</title>
        <authorList>
            <person name="Sharma G."/>
            <person name="Subramanian S."/>
        </authorList>
    </citation>
    <scope>NUCLEOTIDE SEQUENCE [LARGE SCALE GENOMIC DNA]</scope>
    <source>
        <strain evidence="2 3">DSM 53668</strain>
    </source>
</reference>
<dbReference type="Pfam" id="PF00873">
    <property type="entry name" value="ACR_tran"/>
    <property type="match status" value="1"/>
</dbReference>
<name>A0A0F6YL40_9BACT</name>
<dbReference type="KEGG" id="samy:DB32_005012"/>
<evidence type="ECO:0000313" key="2">
    <source>
        <dbReference type="EMBL" id="AKF07863.1"/>
    </source>
</evidence>
<dbReference type="Gene3D" id="3.30.70.1430">
    <property type="entry name" value="Multidrug efflux transporter AcrB pore domain"/>
    <property type="match status" value="2"/>
</dbReference>
<dbReference type="InterPro" id="IPR027463">
    <property type="entry name" value="AcrB_DN_DC_subdom"/>
</dbReference>
<gene>
    <name evidence="2" type="ORF">DB32_005012</name>
</gene>
<feature type="transmembrane region" description="Helical" evidence="1">
    <location>
        <begin position="983"/>
        <end position="1005"/>
    </location>
</feature>
<feature type="transmembrane region" description="Helical" evidence="1">
    <location>
        <begin position="451"/>
        <end position="472"/>
    </location>
</feature>
<feature type="transmembrane region" description="Helical" evidence="1">
    <location>
        <begin position="374"/>
        <end position="395"/>
    </location>
</feature>
<dbReference type="GO" id="GO:0042910">
    <property type="term" value="F:xenobiotic transmembrane transporter activity"/>
    <property type="evidence" value="ECO:0007669"/>
    <property type="project" value="TreeGrafter"/>
</dbReference>